<dbReference type="PANTHER" id="PTHR43283:SF7">
    <property type="entry name" value="BETA-LACTAMASE-RELATED DOMAIN-CONTAINING PROTEIN"/>
    <property type="match status" value="1"/>
</dbReference>
<dbReference type="SUPFAM" id="SSF56601">
    <property type="entry name" value="beta-lactamase/transpeptidase-like"/>
    <property type="match status" value="1"/>
</dbReference>
<evidence type="ECO:0000313" key="3">
    <source>
        <dbReference type="EMBL" id="SJM38196.1"/>
    </source>
</evidence>
<name>A0A1R4EI84_9GAMM</name>
<keyword evidence="4" id="KW-1185">Reference proteome</keyword>
<proteinExistence type="predicted"/>
<dbReference type="OrthoDB" id="5705574at2"/>
<keyword evidence="1" id="KW-0812">Transmembrane</keyword>
<gene>
    <name evidence="3" type="ORF">A1019T_02186</name>
</gene>
<dbReference type="STRING" id="1945520.A1019T_02186"/>
<dbReference type="AlphaFoldDB" id="A0A1R4EI84"/>
<keyword evidence="1" id="KW-1133">Transmembrane helix</keyword>
<organism evidence="3 4">
    <name type="scientific">Psychrobacter pasteurii</name>
    <dbReference type="NCBI Taxonomy" id="1945520"/>
    <lineage>
        <taxon>Bacteria</taxon>
        <taxon>Pseudomonadati</taxon>
        <taxon>Pseudomonadota</taxon>
        <taxon>Gammaproteobacteria</taxon>
        <taxon>Moraxellales</taxon>
        <taxon>Moraxellaceae</taxon>
        <taxon>Psychrobacter</taxon>
    </lineage>
</organism>
<reference evidence="4" key="1">
    <citation type="submission" date="2017-02" db="EMBL/GenBank/DDBJ databases">
        <authorList>
            <person name="Mornico D."/>
        </authorList>
    </citation>
    <scope>NUCLEOTIDE SEQUENCE [LARGE SCALE GENOMIC DNA]</scope>
</reference>
<evidence type="ECO:0000259" key="2">
    <source>
        <dbReference type="Pfam" id="PF00144"/>
    </source>
</evidence>
<dbReference type="InterPro" id="IPR012338">
    <property type="entry name" value="Beta-lactam/transpept-like"/>
</dbReference>
<dbReference type="EMBL" id="FUGD01000131">
    <property type="protein sequence ID" value="SJM38196.1"/>
    <property type="molecule type" value="Genomic_DNA"/>
</dbReference>
<dbReference type="RefSeq" id="WP_077449559.1">
    <property type="nucleotide sequence ID" value="NZ_FUGD01000131.1"/>
</dbReference>
<evidence type="ECO:0000256" key="1">
    <source>
        <dbReference type="SAM" id="Phobius"/>
    </source>
</evidence>
<sequence length="403" mass="45122">MATVKKVLKWLMISIVGLIVLISIGLLVTGNGYIFRGLQLTYLKGEKTANIDDYIDFDNRIIDTSIPISWEKDTNFGAISLTPELQNALDNDQTVAFAFIKDGKLLYESYWQGYSSESHTNSFSMAKTVTTMLYLKAVEEGIIADINEPIITFLPEYANDKYAQNCTLADLSGMTSGYDWLEDYYLPVNPTAKAYYGNDLVKHMTSRSFIEECGGHFVYSSGDTQLLGIALTRALKPHGYTASSYLEEKFWKPLGMKNEGYWSLDGSKNIEKMYCCLNANELDFAKFGQLLLNGGEWQGEQLLSKEHVEWMVTPNEAAFDVGEPQIYGHSVWTDMDSPVPFYAMLGHLGQRVLVLPEENAIIVRLGKQKGLPTPVAGFHLEPDLGLYVTEVKKIMDNLPAPAE</sequence>
<dbReference type="Gene3D" id="3.40.710.10">
    <property type="entry name" value="DD-peptidase/beta-lactamase superfamily"/>
    <property type="match status" value="1"/>
</dbReference>
<protein>
    <submittedName>
        <fullName evidence="3">Beta-lactamase</fullName>
    </submittedName>
</protein>
<dbReference type="PANTHER" id="PTHR43283">
    <property type="entry name" value="BETA-LACTAMASE-RELATED"/>
    <property type="match status" value="1"/>
</dbReference>
<keyword evidence="1" id="KW-0472">Membrane</keyword>
<dbReference type="Pfam" id="PF00144">
    <property type="entry name" value="Beta-lactamase"/>
    <property type="match status" value="1"/>
</dbReference>
<feature type="domain" description="Beta-lactamase-related" evidence="2">
    <location>
        <begin position="94"/>
        <end position="369"/>
    </location>
</feature>
<dbReference type="InterPro" id="IPR050789">
    <property type="entry name" value="Diverse_Enzym_Activities"/>
</dbReference>
<accession>A0A1R4EI84</accession>
<evidence type="ECO:0000313" key="4">
    <source>
        <dbReference type="Proteomes" id="UP000188169"/>
    </source>
</evidence>
<feature type="transmembrane region" description="Helical" evidence="1">
    <location>
        <begin position="7"/>
        <end position="28"/>
    </location>
</feature>
<dbReference type="Proteomes" id="UP000188169">
    <property type="component" value="Unassembled WGS sequence"/>
</dbReference>
<dbReference type="InterPro" id="IPR001466">
    <property type="entry name" value="Beta-lactam-related"/>
</dbReference>